<name>A0A7W9JIY7_9MICC</name>
<dbReference type="EMBL" id="JACHMW010000001">
    <property type="protein sequence ID" value="MBB5848554.1"/>
    <property type="molecule type" value="Genomic_DNA"/>
</dbReference>
<sequence>MRTRTLTGVATAALGAVVVAGAGPALAQTVITQGSALSAPAGACSLTIVDDATAYTAAHCGAGQWQVGSPVLDAEGVQIGTVSGLPGTSGVDAVRVALAEDVEVVGEWSTRPAASVEVGETVFTHGSSVPLGAPNSLSHTQTFDAATVCDDAYSDQMALDVASTYPGDSGGAVYDVQQRVVGVISGVAPVTFDEEGNVVGCDAQSLSSIMVPVESLDAVGQETAAPAAVEPAVAEAPATEVTETPAIADVAGPVADEDLPTGGEPAVDESELTEFTPAEEEAIRAELIERAEAEAVAAGTEDVVAAPAEGVAYGTQVMAETSQGGFASVTVTAYDADGTVLGVDGLDLTGEYRAWMPVPAEVPAGGSVVVTVVDAAGDATDTQVTLGGQLIG</sequence>
<dbReference type="InterPro" id="IPR033116">
    <property type="entry name" value="TRYPSIN_SER"/>
</dbReference>
<comment type="caution">
    <text evidence="3">The sequence shown here is derived from an EMBL/GenBank/DDBJ whole genome shotgun (WGS) entry which is preliminary data.</text>
</comment>
<keyword evidence="1" id="KW-0732">Signal</keyword>
<dbReference type="RefSeq" id="WP_246416884.1">
    <property type="nucleotide sequence ID" value="NZ_BAABAG010000001.1"/>
</dbReference>
<dbReference type="InterPro" id="IPR009003">
    <property type="entry name" value="Peptidase_S1_PA"/>
</dbReference>
<evidence type="ECO:0000313" key="4">
    <source>
        <dbReference type="Proteomes" id="UP000567246"/>
    </source>
</evidence>
<gene>
    <name evidence="3" type="ORF">HDA33_001118</name>
</gene>
<dbReference type="Pfam" id="PF00089">
    <property type="entry name" value="Trypsin"/>
    <property type="match status" value="1"/>
</dbReference>
<evidence type="ECO:0000259" key="2">
    <source>
        <dbReference type="Pfam" id="PF00089"/>
    </source>
</evidence>
<dbReference type="SUPFAM" id="SSF50494">
    <property type="entry name" value="Trypsin-like serine proteases"/>
    <property type="match status" value="1"/>
</dbReference>
<evidence type="ECO:0000313" key="3">
    <source>
        <dbReference type="EMBL" id="MBB5848554.1"/>
    </source>
</evidence>
<dbReference type="InterPro" id="IPR043504">
    <property type="entry name" value="Peptidase_S1_PA_chymotrypsin"/>
</dbReference>
<protein>
    <recommendedName>
        <fullName evidence="2">Peptidase S1 domain-containing protein</fullName>
    </recommendedName>
</protein>
<feature type="chain" id="PRO_5031518858" description="Peptidase S1 domain-containing protein" evidence="1">
    <location>
        <begin position="28"/>
        <end position="392"/>
    </location>
</feature>
<reference evidence="3 4" key="1">
    <citation type="submission" date="2020-08" db="EMBL/GenBank/DDBJ databases">
        <title>Sequencing the genomes of 1000 actinobacteria strains.</title>
        <authorList>
            <person name="Klenk H.-P."/>
        </authorList>
    </citation>
    <scope>NUCLEOTIDE SEQUENCE [LARGE SCALE GENOMIC DNA]</scope>
    <source>
        <strain evidence="3 4">DSM 17945</strain>
    </source>
</reference>
<dbReference type="InterPro" id="IPR001254">
    <property type="entry name" value="Trypsin_dom"/>
</dbReference>
<accession>A0A7W9JIY7</accession>
<dbReference type="GO" id="GO:0004252">
    <property type="term" value="F:serine-type endopeptidase activity"/>
    <property type="evidence" value="ECO:0007669"/>
    <property type="project" value="InterPro"/>
</dbReference>
<dbReference type="Gene3D" id="2.40.10.10">
    <property type="entry name" value="Trypsin-like serine proteases"/>
    <property type="match status" value="1"/>
</dbReference>
<dbReference type="PROSITE" id="PS00135">
    <property type="entry name" value="TRYPSIN_SER"/>
    <property type="match status" value="1"/>
</dbReference>
<organism evidence="3 4">
    <name type="scientific">Micrococcus endophyticus</name>
    <dbReference type="NCBI Taxonomy" id="455343"/>
    <lineage>
        <taxon>Bacteria</taxon>
        <taxon>Bacillati</taxon>
        <taxon>Actinomycetota</taxon>
        <taxon>Actinomycetes</taxon>
        <taxon>Micrococcales</taxon>
        <taxon>Micrococcaceae</taxon>
        <taxon>Micrococcus</taxon>
    </lineage>
</organism>
<evidence type="ECO:0000256" key="1">
    <source>
        <dbReference type="SAM" id="SignalP"/>
    </source>
</evidence>
<keyword evidence="4" id="KW-1185">Reference proteome</keyword>
<dbReference type="Proteomes" id="UP000567246">
    <property type="component" value="Unassembled WGS sequence"/>
</dbReference>
<dbReference type="GO" id="GO:0006508">
    <property type="term" value="P:proteolysis"/>
    <property type="evidence" value="ECO:0007669"/>
    <property type="project" value="InterPro"/>
</dbReference>
<feature type="signal peptide" evidence="1">
    <location>
        <begin position="1"/>
        <end position="27"/>
    </location>
</feature>
<feature type="domain" description="Peptidase S1" evidence="2">
    <location>
        <begin position="34"/>
        <end position="187"/>
    </location>
</feature>
<proteinExistence type="predicted"/>
<dbReference type="AlphaFoldDB" id="A0A7W9JIY7"/>